<dbReference type="EMBL" id="BRZM01000001">
    <property type="protein sequence ID" value="GLD45963.1"/>
    <property type="molecule type" value="Genomic_DNA"/>
</dbReference>
<evidence type="ECO:0000313" key="1">
    <source>
        <dbReference type="EMBL" id="GLD45963.1"/>
    </source>
</evidence>
<evidence type="ECO:0000313" key="2">
    <source>
        <dbReference type="Proteomes" id="UP001279410"/>
    </source>
</evidence>
<dbReference type="AlphaFoldDB" id="A0AAD3QVP4"/>
<name>A0AAD3QVP4_LATJO</name>
<reference evidence="1" key="1">
    <citation type="submission" date="2022-08" db="EMBL/GenBank/DDBJ databases">
        <title>Genome sequencing of akame (Lates japonicus).</title>
        <authorList>
            <person name="Hashiguchi Y."/>
            <person name="Takahashi H."/>
        </authorList>
    </citation>
    <scope>NUCLEOTIDE SEQUENCE</scope>
    <source>
        <strain evidence="1">Kochi</strain>
    </source>
</reference>
<proteinExistence type="predicted"/>
<gene>
    <name evidence="1" type="ORF">AKAME5_000039900</name>
</gene>
<keyword evidence="2" id="KW-1185">Reference proteome</keyword>
<dbReference type="Proteomes" id="UP001279410">
    <property type="component" value="Unassembled WGS sequence"/>
</dbReference>
<protein>
    <submittedName>
        <fullName evidence="1">Sortilin-like protein</fullName>
    </submittedName>
</protein>
<accession>A0AAD3QVP4</accession>
<sequence length="160" mass="17914">MMRGANQYTFNLEWFKVSLAWVGDGTGLNLLSWQVIHKLADFQVPFFASKTRAVKLYRSENYGEIIPGTSFSSTTPSSDQGWHCAIGPENSGKVILTGGVSGGHLALGFLSLMTLEKFHPQDLPSTLMRITHRPDDSKVLVVLTWQCDRGMLELRRNDRL</sequence>
<comment type="caution">
    <text evidence="1">The sequence shown here is derived from an EMBL/GenBank/DDBJ whole genome shotgun (WGS) entry which is preliminary data.</text>
</comment>
<organism evidence="1 2">
    <name type="scientific">Lates japonicus</name>
    <name type="common">Japanese lates</name>
    <dbReference type="NCBI Taxonomy" id="270547"/>
    <lineage>
        <taxon>Eukaryota</taxon>
        <taxon>Metazoa</taxon>
        <taxon>Chordata</taxon>
        <taxon>Craniata</taxon>
        <taxon>Vertebrata</taxon>
        <taxon>Euteleostomi</taxon>
        <taxon>Actinopterygii</taxon>
        <taxon>Neopterygii</taxon>
        <taxon>Teleostei</taxon>
        <taxon>Neoteleostei</taxon>
        <taxon>Acanthomorphata</taxon>
        <taxon>Carangaria</taxon>
        <taxon>Carangaria incertae sedis</taxon>
        <taxon>Centropomidae</taxon>
        <taxon>Lates</taxon>
    </lineage>
</organism>